<reference evidence="1 2" key="1">
    <citation type="submission" date="2023-11" db="EMBL/GenBank/DDBJ databases">
        <title>MicrobeMod: A computational toolkit for identifying prokaryotic methylation and restriction-modification with nanopore sequencing.</title>
        <authorList>
            <person name="Crits-Christoph A."/>
            <person name="Kang S.C."/>
            <person name="Lee H."/>
            <person name="Ostrov N."/>
        </authorList>
    </citation>
    <scope>NUCLEOTIDE SEQUENCE [LARGE SCALE GENOMIC DNA]</scope>
    <source>
        <strain evidence="1 2">ATCC 25935</strain>
    </source>
</reference>
<proteinExistence type="predicted"/>
<evidence type="ECO:0000313" key="2">
    <source>
        <dbReference type="Proteomes" id="UP001326110"/>
    </source>
</evidence>
<evidence type="ECO:0000313" key="1">
    <source>
        <dbReference type="EMBL" id="WQH06875.1"/>
    </source>
</evidence>
<dbReference type="RefSeq" id="WP_019920881.1">
    <property type="nucleotide sequence ID" value="NZ_CP140152.1"/>
</dbReference>
<dbReference type="EMBL" id="CP140152">
    <property type="protein sequence ID" value="WQH06875.1"/>
    <property type="molecule type" value="Genomic_DNA"/>
</dbReference>
<protein>
    <submittedName>
        <fullName evidence="1">Uncharacterized protein</fullName>
    </submittedName>
</protein>
<organism evidence="1 2">
    <name type="scientific">Duganella zoogloeoides</name>
    <dbReference type="NCBI Taxonomy" id="75659"/>
    <lineage>
        <taxon>Bacteria</taxon>
        <taxon>Pseudomonadati</taxon>
        <taxon>Pseudomonadota</taxon>
        <taxon>Betaproteobacteria</taxon>
        <taxon>Burkholderiales</taxon>
        <taxon>Oxalobacteraceae</taxon>
        <taxon>Telluria group</taxon>
        <taxon>Duganella</taxon>
    </lineage>
</organism>
<dbReference type="GeneID" id="43162704"/>
<dbReference type="Proteomes" id="UP001326110">
    <property type="component" value="Chromosome"/>
</dbReference>
<gene>
    <name evidence="1" type="ORF">SR858_11255</name>
</gene>
<name>A0ABZ0Y6E5_9BURK</name>
<sequence>MNIITPVALVKADSQEYQATGKILRVFDTNGSGELLPVQHRQQSDDSKFTLQHMPFGKIYAEVAR</sequence>
<accession>A0ABZ0Y6E5</accession>
<keyword evidence="2" id="KW-1185">Reference proteome</keyword>